<keyword evidence="5 8" id="KW-0812">Transmembrane</keyword>
<sequence length="299" mass="33339">MSIILHQIDPIALHLPQVGSFHPSVHWYGVMYLLGFASAWLLGRARIRAGRLPGVDAEKFGDLLFYGILGVILGGRIGYVLFYATGELFANPLMLFKVWDGGMSFHGGLLGVLAAAWWWSRAQRLHFFDVMDFVAPLVPLGLGFGRIGNYIGAELWGKYTQAGWGVVFPTDPAFRGWSAERLQAEFATGALDQFARHPSQLYQAFLEGLTMFVLLWVFSRKPRRRYAVSGLFALLYGVFRFLVEFVRVPDADLGYLAFGWLTMGQVLSLPLVALGLFLLWRSRTAPMLMPVVSLAGKAD</sequence>
<keyword evidence="10" id="KW-1185">Reference proteome</keyword>
<feature type="transmembrane region" description="Helical" evidence="8">
    <location>
        <begin position="226"/>
        <end position="243"/>
    </location>
</feature>
<accession>A0A4R5U801</accession>
<keyword evidence="2 8" id="KW-1003">Cell membrane</keyword>
<gene>
    <name evidence="8" type="primary">lgt</name>
    <name evidence="9" type="ORF">E2F49_13205</name>
</gene>
<evidence type="ECO:0000256" key="5">
    <source>
        <dbReference type="ARBA" id="ARBA00022692"/>
    </source>
</evidence>
<dbReference type="EMBL" id="SMTG01000005">
    <property type="protein sequence ID" value="TDK30137.1"/>
    <property type="molecule type" value="Genomic_DNA"/>
</dbReference>
<dbReference type="PROSITE" id="PS01311">
    <property type="entry name" value="LGT"/>
    <property type="match status" value="1"/>
</dbReference>
<dbReference type="GO" id="GO:0008961">
    <property type="term" value="F:phosphatidylglycerol-prolipoprotein diacylglyceryl transferase activity"/>
    <property type="evidence" value="ECO:0007669"/>
    <property type="project" value="UniProtKB-UniRule"/>
</dbReference>
<dbReference type="AlphaFoldDB" id="A0A4R5U801"/>
<dbReference type="Proteomes" id="UP000295543">
    <property type="component" value="Unassembled WGS sequence"/>
</dbReference>
<reference evidence="9 10" key="1">
    <citation type="submission" date="2019-03" db="EMBL/GenBank/DDBJ databases">
        <title>Luteimonas zhaokaii sp.nov., isolated from the rectal contents of Plateau pika in Yushu, Qinghai Province, China.</title>
        <authorList>
            <person name="Zhang G."/>
        </authorList>
    </citation>
    <scope>NUCLEOTIDE SEQUENCE [LARGE SCALE GENOMIC DNA]</scope>
    <source>
        <strain evidence="9 10">THG-MD21</strain>
    </source>
</reference>
<keyword evidence="6 8" id="KW-1133">Transmembrane helix</keyword>
<comment type="subcellular location">
    <subcellularLocation>
        <location evidence="8">Cell membrane</location>
        <topology evidence="8">Multi-pass membrane protein</topology>
    </subcellularLocation>
</comment>
<comment type="function">
    <text evidence="8">Catalyzes the transfer of the diacylglyceryl group from phosphatidylglycerol to the sulfhydryl group of the N-terminal cysteine of a prolipoprotein, the first step in the formation of mature lipoproteins.</text>
</comment>
<keyword evidence="3" id="KW-0997">Cell inner membrane</keyword>
<name>A0A4R5U801_9GAMM</name>
<organism evidence="9 10">
    <name type="scientific">Luteimonas terrae</name>
    <dbReference type="NCBI Taxonomy" id="1530191"/>
    <lineage>
        <taxon>Bacteria</taxon>
        <taxon>Pseudomonadati</taxon>
        <taxon>Pseudomonadota</taxon>
        <taxon>Gammaproteobacteria</taxon>
        <taxon>Lysobacterales</taxon>
        <taxon>Lysobacteraceae</taxon>
        <taxon>Luteimonas</taxon>
    </lineage>
</organism>
<dbReference type="NCBIfam" id="TIGR00544">
    <property type="entry name" value="lgt"/>
    <property type="match status" value="1"/>
</dbReference>
<protein>
    <recommendedName>
        <fullName evidence="8">Phosphatidylglycerol--prolipoprotein diacylglyceryl transferase</fullName>
        <ecNumber evidence="8">2.5.1.145</ecNumber>
    </recommendedName>
</protein>
<evidence type="ECO:0000256" key="8">
    <source>
        <dbReference type="HAMAP-Rule" id="MF_01147"/>
    </source>
</evidence>
<dbReference type="GO" id="GO:0042158">
    <property type="term" value="P:lipoprotein biosynthetic process"/>
    <property type="evidence" value="ECO:0007669"/>
    <property type="project" value="UniProtKB-UniRule"/>
</dbReference>
<evidence type="ECO:0000256" key="2">
    <source>
        <dbReference type="ARBA" id="ARBA00022475"/>
    </source>
</evidence>
<dbReference type="Pfam" id="PF01790">
    <property type="entry name" value="LGT"/>
    <property type="match status" value="1"/>
</dbReference>
<keyword evidence="7 8" id="KW-0472">Membrane</keyword>
<comment type="similarity">
    <text evidence="1 8">Belongs to the Lgt family.</text>
</comment>
<dbReference type="PANTHER" id="PTHR30589:SF0">
    <property type="entry name" value="PHOSPHATIDYLGLYCEROL--PROLIPOPROTEIN DIACYLGLYCERYL TRANSFERASE"/>
    <property type="match status" value="1"/>
</dbReference>
<evidence type="ECO:0000256" key="7">
    <source>
        <dbReference type="ARBA" id="ARBA00023136"/>
    </source>
</evidence>
<feature type="transmembrane region" description="Helical" evidence="8">
    <location>
        <begin position="201"/>
        <end position="219"/>
    </location>
</feature>
<dbReference type="OrthoDB" id="871140at2"/>
<proteinExistence type="inferred from homology"/>
<dbReference type="HAMAP" id="MF_01147">
    <property type="entry name" value="Lgt"/>
    <property type="match status" value="1"/>
</dbReference>
<dbReference type="EC" id="2.5.1.145" evidence="8"/>
<evidence type="ECO:0000256" key="1">
    <source>
        <dbReference type="ARBA" id="ARBA00007150"/>
    </source>
</evidence>
<feature type="binding site" evidence="8">
    <location>
        <position position="146"/>
    </location>
    <ligand>
        <name>a 1,2-diacyl-sn-glycero-3-phospho-(1'-sn-glycerol)</name>
        <dbReference type="ChEBI" id="CHEBI:64716"/>
    </ligand>
</feature>
<keyword evidence="9" id="KW-0449">Lipoprotein</keyword>
<feature type="transmembrane region" description="Helical" evidence="8">
    <location>
        <begin position="255"/>
        <end position="280"/>
    </location>
</feature>
<comment type="catalytic activity">
    <reaction evidence="8">
        <text>L-cysteinyl-[prolipoprotein] + a 1,2-diacyl-sn-glycero-3-phospho-(1'-sn-glycerol) = an S-1,2-diacyl-sn-glyceryl-L-cysteinyl-[prolipoprotein] + sn-glycerol 1-phosphate + H(+)</text>
        <dbReference type="Rhea" id="RHEA:56712"/>
        <dbReference type="Rhea" id="RHEA-COMP:14679"/>
        <dbReference type="Rhea" id="RHEA-COMP:14680"/>
        <dbReference type="ChEBI" id="CHEBI:15378"/>
        <dbReference type="ChEBI" id="CHEBI:29950"/>
        <dbReference type="ChEBI" id="CHEBI:57685"/>
        <dbReference type="ChEBI" id="CHEBI:64716"/>
        <dbReference type="ChEBI" id="CHEBI:140658"/>
        <dbReference type="EC" id="2.5.1.145"/>
    </reaction>
</comment>
<dbReference type="RefSeq" id="WP_133394304.1">
    <property type="nucleotide sequence ID" value="NZ_SMTG01000005.1"/>
</dbReference>
<keyword evidence="4 8" id="KW-0808">Transferase</keyword>
<evidence type="ECO:0000256" key="3">
    <source>
        <dbReference type="ARBA" id="ARBA00022519"/>
    </source>
</evidence>
<comment type="pathway">
    <text evidence="8">Protein modification; lipoprotein biosynthesis (diacylglyceryl transfer).</text>
</comment>
<feature type="transmembrane region" description="Helical" evidence="8">
    <location>
        <begin position="103"/>
        <end position="120"/>
    </location>
</feature>
<feature type="transmembrane region" description="Helical" evidence="8">
    <location>
        <begin position="127"/>
        <end position="147"/>
    </location>
</feature>
<dbReference type="GO" id="GO:0005886">
    <property type="term" value="C:plasma membrane"/>
    <property type="evidence" value="ECO:0007669"/>
    <property type="project" value="UniProtKB-SubCell"/>
</dbReference>
<evidence type="ECO:0000256" key="6">
    <source>
        <dbReference type="ARBA" id="ARBA00022989"/>
    </source>
</evidence>
<feature type="transmembrane region" description="Helical" evidence="8">
    <location>
        <begin position="25"/>
        <end position="42"/>
    </location>
</feature>
<evidence type="ECO:0000256" key="4">
    <source>
        <dbReference type="ARBA" id="ARBA00022679"/>
    </source>
</evidence>
<evidence type="ECO:0000313" key="9">
    <source>
        <dbReference type="EMBL" id="TDK30137.1"/>
    </source>
</evidence>
<dbReference type="UniPathway" id="UPA00664"/>
<feature type="transmembrane region" description="Helical" evidence="8">
    <location>
        <begin position="63"/>
        <end position="83"/>
    </location>
</feature>
<comment type="caution">
    <text evidence="9">The sequence shown here is derived from an EMBL/GenBank/DDBJ whole genome shotgun (WGS) entry which is preliminary data.</text>
</comment>
<evidence type="ECO:0000313" key="10">
    <source>
        <dbReference type="Proteomes" id="UP000295543"/>
    </source>
</evidence>
<dbReference type="PANTHER" id="PTHR30589">
    <property type="entry name" value="PROLIPOPROTEIN DIACYLGLYCERYL TRANSFERASE"/>
    <property type="match status" value="1"/>
</dbReference>
<dbReference type="InterPro" id="IPR001640">
    <property type="entry name" value="Lgt"/>
</dbReference>